<evidence type="ECO:0000259" key="6">
    <source>
        <dbReference type="PROSITE" id="PS50011"/>
    </source>
</evidence>
<dbReference type="AlphaFoldDB" id="A6DFK8"/>
<evidence type="ECO:0000256" key="5">
    <source>
        <dbReference type="SAM" id="Phobius"/>
    </source>
</evidence>
<evidence type="ECO:0000256" key="2">
    <source>
        <dbReference type="ARBA" id="ARBA00022741"/>
    </source>
</evidence>
<dbReference type="STRING" id="313628.LNTAR_17598"/>
<dbReference type="Pfam" id="PF00069">
    <property type="entry name" value="Pkinase"/>
    <property type="match status" value="1"/>
</dbReference>
<keyword evidence="2" id="KW-0547">Nucleotide-binding</keyword>
<gene>
    <name evidence="7" type="ORF">LNTAR_17598</name>
</gene>
<comment type="caution">
    <text evidence="7">The sequence shown here is derived from an EMBL/GenBank/DDBJ whole genome shotgun (WGS) entry which is preliminary data.</text>
</comment>
<dbReference type="CDD" id="cd14014">
    <property type="entry name" value="STKc_PknB_like"/>
    <property type="match status" value="1"/>
</dbReference>
<dbReference type="SUPFAM" id="SSF56112">
    <property type="entry name" value="Protein kinase-like (PK-like)"/>
    <property type="match status" value="1"/>
</dbReference>
<keyword evidence="5" id="KW-0812">Transmembrane</keyword>
<feature type="transmembrane region" description="Helical" evidence="5">
    <location>
        <begin position="365"/>
        <end position="384"/>
    </location>
</feature>
<accession>A6DFK8</accession>
<evidence type="ECO:0000256" key="1">
    <source>
        <dbReference type="ARBA" id="ARBA00022679"/>
    </source>
</evidence>
<name>A6DFK8_9BACT</name>
<keyword evidence="5" id="KW-0472">Membrane</keyword>
<dbReference type="PANTHER" id="PTHR43289">
    <property type="entry name" value="MITOGEN-ACTIVATED PROTEIN KINASE KINASE KINASE 20-RELATED"/>
    <property type="match status" value="1"/>
</dbReference>
<proteinExistence type="predicted"/>
<dbReference type="Proteomes" id="UP000004947">
    <property type="component" value="Unassembled WGS sequence"/>
</dbReference>
<evidence type="ECO:0000256" key="4">
    <source>
        <dbReference type="ARBA" id="ARBA00022840"/>
    </source>
</evidence>
<keyword evidence="3 7" id="KW-0418">Kinase</keyword>
<feature type="domain" description="Protein kinase" evidence="6">
    <location>
        <begin position="43"/>
        <end position="335"/>
    </location>
</feature>
<dbReference type="eggNOG" id="COG0515">
    <property type="taxonomic scope" value="Bacteria"/>
</dbReference>
<keyword evidence="5" id="KW-1133">Transmembrane helix</keyword>
<keyword evidence="8" id="KW-1185">Reference proteome</keyword>
<reference evidence="7 8" key="1">
    <citation type="journal article" date="2010" name="J. Bacteriol.">
        <title>Genome sequence of Lentisphaera araneosa HTCC2155T, the type species of the order Lentisphaerales in the phylum Lentisphaerae.</title>
        <authorList>
            <person name="Thrash J.C."/>
            <person name="Cho J.C."/>
            <person name="Vergin K.L."/>
            <person name="Morris R.M."/>
            <person name="Giovannoni S.J."/>
        </authorList>
    </citation>
    <scope>NUCLEOTIDE SEQUENCE [LARGE SCALE GENOMIC DNA]</scope>
    <source>
        <strain evidence="7 8">HTCC2155</strain>
    </source>
</reference>
<dbReference type="RefSeq" id="WP_007276710.1">
    <property type="nucleotide sequence ID" value="NZ_ABCK01000001.1"/>
</dbReference>
<evidence type="ECO:0000256" key="3">
    <source>
        <dbReference type="ARBA" id="ARBA00022777"/>
    </source>
</evidence>
<evidence type="ECO:0000313" key="8">
    <source>
        <dbReference type="Proteomes" id="UP000004947"/>
    </source>
</evidence>
<dbReference type="SMART" id="SM00220">
    <property type="entry name" value="S_TKc"/>
    <property type="match status" value="1"/>
</dbReference>
<dbReference type="InterPro" id="IPR011009">
    <property type="entry name" value="Kinase-like_dom_sf"/>
</dbReference>
<dbReference type="GO" id="GO:0005524">
    <property type="term" value="F:ATP binding"/>
    <property type="evidence" value="ECO:0007669"/>
    <property type="project" value="UniProtKB-KW"/>
</dbReference>
<dbReference type="PROSITE" id="PS50011">
    <property type="entry name" value="PROTEIN_KINASE_DOM"/>
    <property type="match status" value="1"/>
</dbReference>
<evidence type="ECO:0000313" key="7">
    <source>
        <dbReference type="EMBL" id="EDM29588.1"/>
    </source>
</evidence>
<keyword evidence="4" id="KW-0067">ATP-binding</keyword>
<dbReference type="OrthoDB" id="9801841at2"/>
<protein>
    <submittedName>
        <fullName evidence="7">Probable serine/threonine-protein kinase pknB</fullName>
    </submittedName>
</protein>
<sequence length="684" mass="78129">MDLSKKLQNLDELESEFSEQLNLRDLYDFTNLDENEMCEVTPLLSSLRIDRQRYGEVLSSVSGGEKRIDRVYDFCAGREVALASSLKEDNQIDYEDFLREARITARLQHPNIMSIHDIGLNDQGQPFFTMDYISGQSLGQLIKNQALNKSPKISLNELLDIFIKVCDAMAYAHSRDVIHLDLKPDNINVGDFGEVILYDWGLAKIVNTKPTPTNSHQEIEDLEILNDLTLSGLIKGTPGYLAPEQIGDDCEKSTLTDVYALGAILYTILSTKAPVNADDLEELICKTKQGLIIPPEQMSPDRNIPASLSAVAMKALSLEMSHRYQSVDELREEIVKFKDGYATEAQHASTWVQIQLLLKRHQKTVSLSFIFLCLLFVFAIYSFIRISSEKNQALLAQHKAEENFRLYKIENELKQKLDKDLRSVVHQSSLGGHYETTRIMIESVDKALSDPDSDLDKNQLSSFKGDLHFTLQEFNQAAKSYEGLNTELHKIASDYAKIKSDDQALLTNHQLGDLLERFISFQDKHVAYQTFYYHVLRSTDDSPQSYLKAVKNILDLLNNVAHWTYEGFDLESDQSGHLSLRGAPYQMYILPIATEKPFNALSPLKVNSLDLRNSRTDDLERLLGLKLHTIDIRWTKVRFEKFRLLQDRVDLKKIIIIPGQFDAKDLKQMRKNIIVEERKGPDQK</sequence>
<organism evidence="7 8">
    <name type="scientific">Lentisphaera araneosa HTCC2155</name>
    <dbReference type="NCBI Taxonomy" id="313628"/>
    <lineage>
        <taxon>Bacteria</taxon>
        <taxon>Pseudomonadati</taxon>
        <taxon>Lentisphaerota</taxon>
        <taxon>Lentisphaeria</taxon>
        <taxon>Lentisphaerales</taxon>
        <taxon>Lentisphaeraceae</taxon>
        <taxon>Lentisphaera</taxon>
    </lineage>
</organism>
<dbReference type="GO" id="GO:0004674">
    <property type="term" value="F:protein serine/threonine kinase activity"/>
    <property type="evidence" value="ECO:0007669"/>
    <property type="project" value="TreeGrafter"/>
</dbReference>
<dbReference type="InterPro" id="IPR000719">
    <property type="entry name" value="Prot_kinase_dom"/>
</dbReference>
<dbReference type="PANTHER" id="PTHR43289:SF6">
    <property type="entry name" value="SERINE_THREONINE-PROTEIN KINASE NEKL-3"/>
    <property type="match status" value="1"/>
</dbReference>
<dbReference type="EMBL" id="ABCK01000001">
    <property type="protein sequence ID" value="EDM29588.1"/>
    <property type="molecule type" value="Genomic_DNA"/>
</dbReference>
<dbReference type="Gene3D" id="1.10.510.10">
    <property type="entry name" value="Transferase(Phosphotransferase) domain 1"/>
    <property type="match status" value="1"/>
</dbReference>
<keyword evidence="1" id="KW-0808">Transferase</keyword>